<accession>A0ACC1RKR0</accession>
<protein>
    <submittedName>
        <fullName evidence="1">Uncharacterized protein</fullName>
    </submittedName>
</protein>
<sequence length="457" mass="49944">MNGLHDNAHKRTSITELLNPVASSSSPSGSLDASYSSPQLNNLSSGSYASAPQQQHVSPSTSHYPMSGTGSSFSLRAASWDHTSTESPISTQRRQEPEASSSSCRYGSSTPHSGAHASSHQPNSHSVYAEQYQRPRPVDETANFGMDVSWSPSPHEHPQPIPYGAQLVSPVTPMVYTEDRASISSGDGTQKSPAYTPPAVQAGIQPGVQPAQFDQQEMHPQAQYLPNGYIPLMIGHTNPRSMQPQGLMPHAGVQSVPGVHQVHQVYVSHAQMFAIPVMMQAAPPMKRQMESGDEEPAGPKKRPRAKAKPSEGNSRRGYNSKKRNEAAQIAAQSTLPTQASTKGKERESSKESDRAPPSMPVAGTTTLHPELQFARCMSNRYRTEEFPRCVSCTRRWAGDTCRFQGIRFFLKDENRNIIGISFVENHKADGPSMNFPVKWNVTLALPHIDRLKVRGVC</sequence>
<gene>
    <name evidence="1" type="ORF">NM688_g9112</name>
</gene>
<proteinExistence type="predicted"/>
<dbReference type="EMBL" id="JANHOG010002700">
    <property type="protein sequence ID" value="KAJ3520795.1"/>
    <property type="molecule type" value="Genomic_DNA"/>
</dbReference>
<comment type="caution">
    <text evidence="1">The sequence shown here is derived from an EMBL/GenBank/DDBJ whole genome shotgun (WGS) entry which is preliminary data.</text>
</comment>
<organism evidence="1 2">
    <name type="scientific">Phlebia brevispora</name>
    <dbReference type="NCBI Taxonomy" id="194682"/>
    <lineage>
        <taxon>Eukaryota</taxon>
        <taxon>Fungi</taxon>
        <taxon>Dikarya</taxon>
        <taxon>Basidiomycota</taxon>
        <taxon>Agaricomycotina</taxon>
        <taxon>Agaricomycetes</taxon>
        <taxon>Polyporales</taxon>
        <taxon>Meruliaceae</taxon>
        <taxon>Phlebia</taxon>
    </lineage>
</organism>
<reference evidence="1" key="1">
    <citation type="submission" date="2022-07" db="EMBL/GenBank/DDBJ databases">
        <title>Genome Sequence of Phlebia brevispora.</title>
        <authorList>
            <person name="Buettner E."/>
        </authorList>
    </citation>
    <scope>NUCLEOTIDE SEQUENCE</scope>
    <source>
        <strain evidence="1">MPL23</strain>
    </source>
</reference>
<dbReference type="Proteomes" id="UP001148662">
    <property type="component" value="Unassembled WGS sequence"/>
</dbReference>
<name>A0ACC1RKR0_9APHY</name>
<keyword evidence="2" id="KW-1185">Reference proteome</keyword>
<evidence type="ECO:0000313" key="2">
    <source>
        <dbReference type="Proteomes" id="UP001148662"/>
    </source>
</evidence>
<evidence type="ECO:0000313" key="1">
    <source>
        <dbReference type="EMBL" id="KAJ3520795.1"/>
    </source>
</evidence>